<feature type="transmembrane region" description="Helical" evidence="2">
    <location>
        <begin position="194"/>
        <end position="209"/>
    </location>
</feature>
<evidence type="ECO:0000256" key="2">
    <source>
        <dbReference type="SAM" id="Phobius"/>
    </source>
</evidence>
<protein>
    <submittedName>
        <fullName evidence="3">Uncharacterized protein</fullName>
    </submittedName>
</protein>
<dbReference type="OrthoDB" id="10032492at2759"/>
<organism evidence="3 4">
    <name type="scientific">Calycina marina</name>
    <dbReference type="NCBI Taxonomy" id="1763456"/>
    <lineage>
        <taxon>Eukaryota</taxon>
        <taxon>Fungi</taxon>
        <taxon>Dikarya</taxon>
        <taxon>Ascomycota</taxon>
        <taxon>Pezizomycotina</taxon>
        <taxon>Leotiomycetes</taxon>
        <taxon>Helotiales</taxon>
        <taxon>Pezizellaceae</taxon>
        <taxon>Calycina</taxon>
    </lineage>
</organism>
<accession>A0A9P7Z4U9</accession>
<dbReference type="Proteomes" id="UP000887226">
    <property type="component" value="Unassembled WGS sequence"/>
</dbReference>
<feature type="transmembrane region" description="Helical" evidence="2">
    <location>
        <begin position="20"/>
        <end position="43"/>
    </location>
</feature>
<dbReference type="AlphaFoldDB" id="A0A9P7Z4U9"/>
<feature type="compositionally biased region" description="Basic residues" evidence="1">
    <location>
        <begin position="137"/>
        <end position="147"/>
    </location>
</feature>
<name>A0A9P7Z4U9_9HELO</name>
<dbReference type="EMBL" id="MU253851">
    <property type="protein sequence ID" value="KAG9245365.1"/>
    <property type="molecule type" value="Genomic_DNA"/>
</dbReference>
<evidence type="ECO:0000313" key="4">
    <source>
        <dbReference type="Proteomes" id="UP000887226"/>
    </source>
</evidence>
<feature type="transmembrane region" description="Helical" evidence="2">
    <location>
        <begin position="155"/>
        <end position="174"/>
    </location>
</feature>
<feature type="compositionally biased region" description="Low complexity" evidence="1">
    <location>
        <begin position="118"/>
        <end position="131"/>
    </location>
</feature>
<gene>
    <name evidence="3" type="ORF">BJ878DRAFT_479312</name>
</gene>
<keyword evidence="2" id="KW-1133">Transmembrane helix</keyword>
<keyword evidence="2" id="KW-0812">Transmembrane</keyword>
<feature type="region of interest" description="Disordered" evidence="1">
    <location>
        <begin position="108"/>
        <end position="147"/>
    </location>
</feature>
<evidence type="ECO:0000313" key="3">
    <source>
        <dbReference type="EMBL" id="KAG9245365.1"/>
    </source>
</evidence>
<keyword evidence="2" id="KW-0472">Membrane</keyword>
<comment type="caution">
    <text evidence="3">The sequence shown here is derived from an EMBL/GenBank/DDBJ whole genome shotgun (WGS) entry which is preliminary data.</text>
</comment>
<evidence type="ECO:0000256" key="1">
    <source>
        <dbReference type="SAM" id="MobiDB-lite"/>
    </source>
</evidence>
<keyword evidence="4" id="KW-1185">Reference proteome</keyword>
<reference evidence="3" key="1">
    <citation type="journal article" date="2021" name="IMA Fungus">
        <title>Genomic characterization of three marine fungi, including Emericellopsis atlantica sp. nov. with signatures of a generalist lifestyle and marine biomass degradation.</title>
        <authorList>
            <person name="Hagestad O.C."/>
            <person name="Hou L."/>
            <person name="Andersen J.H."/>
            <person name="Hansen E.H."/>
            <person name="Altermark B."/>
            <person name="Li C."/>
            <person name="Kuhnert E."/>
            <person name="Cox R.J."/>
            <person name="Crous P.W."/>
            <person name="Spatafora J.W."/>
            <person name="Lail K."/>
            <person name="Amirebrahimi M."/>
            <person name="Lipzen A."/>
            <person name="Pangilinan J."/>
            <person name="Andreopoulos W."/>
            <person name="Hayes R.D."/>
            <person name="Ng V."/>
            <person name="Grigoriev I.V."/>
            <person name="Jackson S.A."/>
            <person name="Sutton T.D.S."/>
            <person name="Dobson A.D.W."/>
            <person name="Rama T."/>
        </authorList>
    </citation>
    <scope>NUCLEOTIDE SEQUENCE</scope>
    <source>
        <strain evidence="3">TRa3180A</strain>
    </source>
</reference>
<sequence length="284" mass="32038">MPRSKGIVERVFGVKERYHYLFSLVGGAIYNITNVLLFITWVVRGTPKYPGQKNRNPEVADIFLVGANEFPTYYIIWSTIVSILFVLTIICVHDVVYREHLIHNVAEDSSPDTDTDSSRSPSSSIASTETPLIGRPPKPKRGGSRRNRSSVCQSWIAIVCALGVALVWITVSILDVKGVSVDHPKLTMRLMKLMHIYVFFIIAQTHYVLDDHLCQHKGHPLYKILVSQNTIASRITYATAIAFFIGVCFKKWLFAGVMAWIAPSVLGYWLSSLQRFLTPVHEDD</sequence>
<proteinExistence type="predicted"/>
<feature type="transmembrane region" description="Helical" evidence="2">
    <location>
        <begin position="73"/>
        <end position="92"/>
    </location>
</feature>